<evidence type="ECO:0000313" key="2">
    <source>
        <dbReference type="EMBL" id="NOT33427.1"/>
    </source>
</evidence>
<proteinExistence type="predicted"/>
<keyword evidence="1" id="KW-0472">Membrane</keyword>
<organism evidence="2 3">
    <name type="scientific">Eiseniibacteriota bacterium</name>
    <dbReference type="NCBI Taxonomy" id="2212470"/>
    <lineage>
        <taxon>Bacteria</taxon>
        <taxon>Candidatus Eiseniibacteriota</taxon>
    </lineage>
</organism>
<dbReference type="EMBL" id="JABFRW010000049">
    <property type="protein sequence ID" value="NOT33427.1"/>
    <property type="molecule type" value="Genomic_DNA"/>
</dbReference>
<sequence length="79" mass="8244">MSRQAWTAFGLAAIVTVLGAMILILGATKRAPTMAPEASAVAASQLDLKGWGIEPNAKKQPVASADSGVNYEIRGRMTD</sequence>
<protein>
    <submittedName>
        <fullName evidence="2">Uncharacterized protein</fullName>
    </submittedName>
</protein>
<dbReference type="AlphaFoldDB" id="A0A849SKQ5"/>
<comment type="caution">
    <text evidence="2">The sequence shown here is derived from an EMBL/GenBank/DDBJ whole genome shotgun (WGS) entry which is preliminary data.</text>
</comment>
<gene>
    <name evidence="2" type="ORF">HOP12_04570</name>
</gene>
<reference evidence="2 3" key="1">
    <citation type="submission" date="2020-04" db="EMBL/GenBank/DDBJ databases">
        <title>Metagenomic profiling of ammonia- and methane-oxidizing microorganisms in a Dutch drinking water treatment plant.</title>
        <authorList>
            <person name="Poghosyan L."/>
            <person name="Leucker S."/>
        </authorList>
    </citation>
    <scope>NUCLEOTIDE SEQUENCE [LARGE SCALE GENOMIC DNA]</scope>
    <source>
        <strain evidence="2">S-RSF-IL-03</strain>
    </source>
</reference>
<dbReference type="Proteomes" id="UP000580839">
    <property type="component" value="Unassembled WGS sequence"/>
</dbReference>
<evidence type="ECO:0000313" key="3">
    <source>
        <dbReference type="Proteomes" id="UP000580839"/>
    </source>
</evidence>
<feature type="transmembrane region" description="Helical" evidence="1">
    <location>
        <begin position="6"/>
        <end position="27"/>
    </location>
</feature>
<keyword evidence="1" id="KW-0812">Transmembrane</keyword>
<keyword evidence="1" id="KW-1133">Transmembrane helix</keyword>
<name>A0A849SKQ5_UNCEI</name>
<accession>A0A849SKQ5</accession>
<evidence type="ECO:0000256" key="1">
    <source>
        <dbReference type="SAM" id="Phobius"/>
    </source>
</evidence>